<dbReference type="Proteomes" id="UP000054560">
    <property type="component" value="Unassembled WGS sequence"/>
</dbReference>
<feature type="non-terminal residue" evidence="1">
    <location>
        <position position="1"/>
    </location>
</feature>
<feature type="non-terminal residue" evidence="1">
    <location>
        <position position="67"/>
    </location>
</feature>
<reference evidence="1 2" key="1">
    <citation type="submission" date="2011-02" db="EMBL/GenBank/DDBJ databases">
        <title>The Genome Sequence of Sphaeroforma arctica JP610.</title>
        <authorList>
            <consortium name="The Broad Institute Genome Sequencing Platform"/>
            <person name="Russ C."/>
            <person name="Cuomo C."/>
            <person name="Young S.K."/>
            <person name="Zeng Q."/>
            <person name="Gargeya S."/>
            <person name="Alvarado L."/>
            <person name="Berlin A."/>
            <person name="Chapman S.B."/>
            <person name="Chen Z."/>
            <person name="Freedman E."/>
            <person name="Gellesch M."/>
            <person name="Goldberg J."/>
            <person name="Griggs A."/>
            <person name="Gujja S."/>
            <person name="Heilman E."/>
            <person name="Heiman D."/>
            <person name="Howarth C."/>
            <person name="Mehta T."/>
            <person name="Neiman D."/>
            <person name="Pearson M."/>
            <person name="Roberts A."/>
            <person name="Saif S."/>
            <person name="Shea T."/>
            <person name="Shenoy N."/>
            <person name="Sisk P."/>
            <person name="Stolte C."/>
            <person name="Sykes S."/>
            <person name="White J."/>
            <person name="Yandava C."/>
            <person name="Burger G."/>
            <person name="Gray M.W."/>
            <person name="Holland P.W.H."/>
            <person name="King N."/>
            <person name="Lang F.B.F."/>
            <person name="Roger A.J."/>
            <person name="Ruiz-Trillo I."/>
            <person name="Haas B."/>
            <person name="Nusbaum C."/>
            <person name="Birren B."/>
        </authorList>
    </citation>
    <scope>NUCLEOTIDE SEQUENCE [LARGE SCALE GENOMIC DNA]</scope>
    <source>
        <strain evidence="1 2">JP610</strain>
    </source>
</reference>
<evidence type="ECO:0000313" key="1">
    <source>
        <dbReference type="EMBL" id="KNC73801.1"/>
    </source>
</evidence>
<name>A0A0L0FBC3_9EUKA</name>
<proteinExistence type="predicted"/>
<protein>
    <submittedName>
        <fullName evidence="1">Uncharacterized protein</fullName>
    </submittedName>
</protein>
<keyword evidence="2" id="KW-1185">Reference proteome</keyword>
<accession>A0A0L0FBC3</accession>
<evidence type="ECO:0000313" key="2">
    <source>
        <dbReference type="Proteomes" id="UP000054560"/>
    </source>
</evidence>
<sequence length="67" mass="7508">ACQSISPRRKSKRSSTILEESMLGMGYNYGDIEERMEKGDQPWDISIRKDSNSLAVSGSRKAAEEAR</sequence>
<dbReference type="RefSeq" id="XP_014147703.1">
    <property type="nucleotide sequence ID" value="XM_014292228.1"/>
</dbReference>
<dbReference type="GeneID" id="25914146"/>
<gene>
    <name evidence="1" type="ORF">SARC_13642</name>
</gene>
<dbReference type="AlphaFoldDB" id="A0A0L0FBC3"/>
<dbReference type="EMBL" id="KQ245129">
    <property type="protein sequence ID" value="KNC73801.1"/>
    <property type="molecule type" value="Genomic_DNA"/>
</dbReference>
<organism evidence="1 2">
    <name type="scientific">Sphaeroforma arctica JP610</name>
    <dbReference type="NCBI Taxonomy" id="667725"/>
    <lineage>
        <taxon>Eukaryota</taxon>
        <taxon>Ichthyosporea</taxon>
        <taxon>Ichthyophonida</taxon>
        <taxon>Sphaeroforma</taxon>
    </lineage>
</organism>